<feature type="domain" description="Tripartite ATP-independent periplasmic transporters DctQ component" evidence="10">
    <location>
        <begin position="39"/>
        <end position="168"/>
    </location>
</feature>
<comment type="caution">
    <text evidence="11">The sequence shown here is derived from an EMBL/GenBank/DDBJ whole genome shotgun (WGS) entry which is preliminary data.</text>
</comment>
<dbReference type="EMBL" id="JBHRTB010000010">
    <property type="protein sequence ID" value="MFC3144537.1"/>
    <property type="molecule type" value="Genomic_DNA"/>
</dbReference>
<evidence type="ECO:0000256" key="9">
    <source>
        <dbReference type="RuleBase" id="RU369079"/>
    </source>
</evidence>
<keyword evidence="2 9" id="KW-0813">Transport</keyword>
<evidence type="ECO:0000313" key="11">
    <source>
        <dbReference type="EMBL" id="MFC3144537.1"/>
    </source>
</evidence>
<evidence type="ECO:0000256" key="6">
    <source>
        <dbReference type="ARBA" id="ARBA00022989"/>
    </source>
</evidence>
<name>A0ABV7GZI2_9RHOB</name>
<dbReference type="InterPro" id="IPR055348">
    <property type="entry name" value="DctQ"/>
</dbReference>
<comment type="similarity">
    <text evidence="8 9">Belongs to the TRAP transporter small permease family.</text>
</comment>
<gene>
    <name evidence="11" type="ORF">ACFOGP_17565</name>
</gene>
<organism evidence="11 12">
    <name type="scientific">Psychromarinibacter halotolerans</name>
    <dbReference type="NCBI Taxonomy" id="1775175"/>
    <lineage>
        <taxon>Bacteria</taxon>
        <taxon>Pseudomonadati</taxon>
        <taxon>Pseudomonadota</taxon>
        <taxon>Alphaproteobacteria</taxon>
        <taxon>Rhodobacterales</taxon>
        <taxon>Paracoccaceae</taxon>
        <taxon>Psychromarinibacter</taxon>
    </lineage>
</organism>
<evidence type="ECO:0000313" key="12">
    <source>
        <dbReference type="Proteomes" id="UP001595632"/>
    </source>
</evidence>
<reference evidence="12" key="1">
    <citation type="journal article" date="2019" name="Int. J. Syst. Evol. Microbiol.">
        <title>The Global Catalogue of Microorganisms (GCM) 10K type strain sequencing project: providing services to taxonomists for standard genome sequencing and annotation.</title>
        <authorList>
            <consortium name="The Broad Institute Genomics Platform"/>
            <consortium name="The Broad Institute Genome Sequencing Center for Infectious Disease"/>
            <person name="Wu L."/>
            <person name="Ma J."/>
        </authorList>
    </citation>
    <scope>NUCLEOTIDE SEQUENCE [LARGE SCALE GENOMIC DNA]</scope>
    <source>
        <strain evidence="12">KCTC 52366</strain>
    </source>
</reference>
<dbReference type="PANTHER" id="PTHR35011:SF11">
    <property type="entry name" value="TRAP TRANSPORTER SMALL PERMEASE PROTEIN"/>
    <property type="match status" value="1"/>
</dbReference>
<dbReference type="Proteomes" id="UP001595632">
    <property type="component" value="Unassembled WGS sequence"/>
</dbReference>
<protein>
    <recommendedName>
        <fullName evidence="9">TRAP transporter small permease protein</fullName>
    </recommendedName>
</protein>
<keyword evidence="5 9" id="KW-0812">Transmembrane</keyword>
<feature type="transmembrane region" description="Helical" evidence="9">
    <location>
        <begin position="102"/>
        <end position="123"/>
    </location>
</feature>
<proteinExistence type="inferred from homology"/>
<keyword evidence="7 9" id="KW-0472">Membrane</keyword>
<dbReference type="PANTHER" id="PTHR35011">
    <property type="entry name" value="2,3-DIKETO-L-GULONATE TRAP TRANSPORTER SMALL PERMEASE PROTEIN YIAM"/>
    <property type="match status" value="1"/>
</dbReference>
<keyword evidence="6 9" id="KW-1133">Transmembrane helix</keyword>
<comment type="subcellular location">
    <subcellularLocation>
        <location evidence="1 9">Cell inner membrane</location>
        <topology evidence="1 9">Multi-pass membrane protein</topology>
    </subcellularLocation>
</comment>
<feature type="transmembrane region" description="Helical" evidence="9">
    <location>
        <begin position="143"/>
        <end position="161"/>
    </location>
</feature>
<evidence type="ECO:0000256" key="1">
    <source>
        <dbReference type="ARBA" id="ARBA00004429"/>
    </source>
</evidence>
<feature type="transmembrane region" description="Helical" evidence="9">
    <location>
        <begin position="63"/>
        <end position="81"/>
    </location>
</feature>
<evidence type="ECO:0000256" key="7">
    <source>
        <dbReference type="ARBA" id="ARBA00023136"/>
    </source>
</evidence>
<keyword evidence="3" id="KW-1003">Cell membrane</keyword>
<dbReference type="InterPro" id="IPR007387">
    <property type="entry name" value="TRAP_DctQ"/>
</dbReference>
<accession>A0ABV7GZI2</accession>
<sequence>MSGQGPDTAPDATEASDVPKGRDLALPFRIAAALLLVAIVTLTVLQVVFRFVLGSPLVWSEELARLAVLWMTFVGAIVCCWDGSHLRVSQLPTYLKGWLGRALYGVNGAVIIVFLAILAWTAIPIVEMAHRQNRGALSLPVSYYRSAAPVGAVLMIAYLGLRWWRLCRNRQTRVEVDQ</sequence>
<comment type="subunit">
    <text evidence="9">The complex comprises the extracytoplasmic solute receptor protein and the two transmembrane proteins.</text>
</comment>
<evidence type="ECO:0000256" key="2">
    <source>
        <dbReference type="ARBA" id="ARBA00022448"/>
    </source>
</evidence>
<feature type="transmembrane region" description="Helical" evidence="9">
    <location>
        <begin position="30"/>
        <end position="51"/>
    </location>
</feature>
<evidence type="ECO:0000256" key="5">
    <source>
        <dbReference type="ARBA" id="ARBA00022692"/>
    </source>
</evidence>
<evidence type="ECO:0000259" key="10">
    <source>
        <dbReference type="Pfam" id="PF04290"/>
    </source>
</evidence>
<evidence type="ECO:0000256" key="8">
    <source>
        <dbReference type="ARBA" id="ARBA00038436"/>
    </source>
</evidence>
<dbReference type="RefSeq" id="WP_275633760.1">
    <property type="nucleotide sequence ID" value="NZ_JARGYD010000006.1"/>
</dbReference>
<evidence type="ECO:0000256" key="4">
    <source>
        <dbReference type="ARBA" id="ARBA00022519"/>
    </source>
</evidence>
<evidence type="ECO:0000256" key="3">
    <source>
        <dbReference type="ARBA" id="ARBA00022475"/>
    </source>
</evidence>
<dbReference type="Pfam" id="PF04290">
    <property type="entry name" value="DctQ"/>
    <property type="match status" value="1"/>
</dbReference>
<keyword evidence="12" id="KW-1185">Reference proteome</keyword>
<keyword evidence="4 9" id="KW-0997">Cell inner membrane</keyword>
<comment type="function">
    <text evidence="9">Part of the tripartite ATP-independent periplasmic (TRAP) transport system.</text>
</comment>